<proteinExistence type="predicted"/>
<evidence type="ECO:0000313" key="1">
    <source>
        <dbReference type="EMBL" id="MCI55926.1"/>
    </source>
</evidence>
<feature type="non-terminal residue" evidence="1">
    <location>
        <position position="1"/>
    </location>
</feature>
<keyword evidence="2" id="KW-1185">Reference proteome</keyword>
<sequence>VCAAPRRVFLLSCFSSGSCVAREGSCAARIVELFGAVYLSVSCAARRLGL</sequence>
<comment type="caution">
    <text evidence="1">The sequence shown here is derived from an EMBL/GenBank/DDBJ whole genome shotgun (WGS) entry which is preliminary data.</text>
</comment>
<dbReference type="Proteomes" id="UP000265520">
    <property type="component" value="Unassembled WGS sequence"/>
</dbReference>
<accession>A0A392T6X4</accession>
<evidence type="ECO:0000313" key="2">
    <source>
        <dbReference type="Proteomes" id="UP000265520"/>
    </source>
</evidence>
<protein>
    <submittedName>
        <fullName evidence="1">Uncharacterized protein</fullName>
    </submittedName>
</protein>
<dbReference type="EMBL" id="LXQA010503875">
    <property type="protein sequence ID" value="MCI55926.1"/>
    <property type="molecule type" value="Genomic_DNA"/>
</dbReference>
<dbReference type="AlphaFoldDB" id="A0A392T6X4"/>
<organism evidence="1 2">
    <name type="scientific">Trifolium medium</name>
    <dbReference type="NCBI Taxonomy" id="97028"/>
    <lineage>
        <taxon>Eukaryota</taxon>
        <taxon>Viridiplantae</taxon>
        <taxon>Streptophyta</taxon>
        <taxon>Embryophyta</taxon>
        <taxon>Tracheophyta</taxon>
        <taxon>Spermatophyta</taxon>
        <taxon>Magnoliopsida</taxon>
        <taxon>eudicotyledons</taxon>
        <taxon>Gunneridae</taxon>
        <taxon>Pentapetalae</taxon>
        <taxon>rosids</taxon>
        <taxon>fabids</taxon>
        <taxon>Fabales</taxon>
        <taxon>Fabaceae</taxon>
        <taxon>Papilionoideae</taxon>
        <taxon>50 kb inversion clade</taxon>
        <taxon>NPAAA clade</taxon>
        <taxon>Hologalegina</taxon>
        <taxon>IRL clade</taxon>
        <taxon>Trifolieae</taxon>
        <taxon>Trifolium</taxon>
    </lineage>
</organism>
<name>A0A392T6X4_9FABA</name>
<reference evidence="1 2" key="1">
    <citation type="journal article" date="2018" name="Front. Plant Sci.">
        <title>Red Clover (Trifolium pratense) and Zigzag Clover (T. medium) - A Picture of Genomic Similarities and Differences.</title>
        <authorList>
            <person name="Dluhosova J."/>
            <person name="Istvanek J."/>
            <person name="Nedelnik J."/>
            <person name="Repkova J."/>
        </authorList>
    </citation>
    <scope>NUCLEOTIDE SEQUENCE [LARGE SCALE GENOMIC DNA]</scope>
    <source>
        <strain evidence="2">cv. 10/8</strain>
        <tissue evidence="1">Leaf</tissue>
    </source>
</reference>